<dbReference type="AlphaFoldDB" id="A0A1I6AWB7"/>
<reference evidence="2" key="1">
    <citation type="submission" date="2016-10" db="EMBL/GenBank/DDBJ databases">
        <authorList>
            <person name="Varghese N."/>
            <person name="Submissions S."/>
        </authorList>
    </citation>
    <scope>NUCLEOTIDE SEQUENCE [LARGE SCALE GENOMIC DNA]</scope>
    <source>
        <strain evidence="2">CGMCC 4.5579</strain>
    </source>
</reference>
<proteinExistence type="predicted"/>
<name>A0A1I6AWB7_9PSEU</name>
<keyword evidence="2" id="KW-1185">Reference proteome</keyword>
<dbReference type="RefSeq" id="WP_092536806.1">
    <property type="nucleotide sequence ID" value="NZ_FOWW01000015.1"/>
</dbReference>
<evidence type="ECO:0000313" key="2">
    <source>
        <dbReference type="Proteomes" id="UP000198727"/>
    </source>
</evidence>
<dbReference type="EMBL" id="FOWW01000015">
    <property type="protein sequence ID" value="SFQ72919.1"/>
    <property type="molecule type" value="Genomic_DNA"/>
</dbReference>
<dbReference type="STRING" id="587909.SAMN05421810_11523"/>
<evidence type="ECO:0000313" key="1">
    <source>
        <dbReference type="EMBL" id="SFQ72919.1"/>
    </source>
</evidence>
<protein>
    <submittedName>
        <fullName evidence="1">Uncharacterized protein</fullName>
    </submittedName>
</protein>
<gene>
    <name evidence="1" type="ORF">SAMN05421810_11523</name>
</gene>
<organism evidence="1 2">
    <name type="scientific">Amycolatopsis arida</name>
    <dbReference type="NCBI Taxonomy" id="587909"/>
    <lineage>
        <taxon>Bacteria</taxon>
        <taxon>Bacillati</taxon>
        <taxon>Actinomycetota</taxon>
        <taxon>Actinomycetes</taxon>
        <taxon>Pseudonocardiales</taxon>
        <taxon>Pseudonocardiaceae</taxon>
        <taxon>Amycolatopsis</taxon>
    </lineage>
</organism>
<sequence>MDLAQVFAGVPRVGVVNGCAYYYPQSELELLGGDPALVPDDLLMTFLCEAPSHWPEEQYGLLWRGFAPRILGLLEASPEEFLLGGLDFARFSEWPGEEQAAVREALRTMVRRAVTGDKPG</sequence>
<dbReference type="Proteomes" id="UP000198727">
    <property type="component" value="Unassembled WGS sequence"/>
</dbReference>
<accession>A0A1I6AWB7</accession>
<dbReference type="OrthoDB" id="4535590at2"/>